<reference evidence="4" key="1">
    <citation type="submission" date="2022-12" db="EMBL/GenBank/DDBJ databases">
        <title>Bacterial isolates from different developmental stages of Nematostella vectensis.</title>
        <authorList>
            <person name="Fraune S."/>
        </authorList>
    </citation>
    <scope>NUCLEOTIDE SEQUENCE</scope>
    <source>
        <strain evidence="4">G21630-S1</strain>
    </source>
</reference>
<name>A0ABT4LGH0_9PROT</name>
<dbReference type="EMBL" id="JAPWGY010000002">
    <property type="protein sequence ID" value="MCZ4280195.1"/>
    <property type="molecule type" value="Genomic_DNA"/>
</dbReference>
<feature type="coiled-coil region" evidence="2">
    <location>
        <begin position="76"/>
        <end position="194"/>
    </location>
</feature>
<protein>
    <submittedName>
        <fullName evidence="4">Peptidoglycan DD-metalloendopeptidase family protein</fullName>
    </submittedName>
</protein>
<dbReference type="InterPro" id="IPR016047">
    <property type="entry name" value="M23ase_b-sheet_dom"/>
</dbReference>
<proteinExistence type="predicted"/>
<keyword evidence="1" id="KW-0732">Signal</keyword>
<dbReference type="CDD" id="cd12797">
    <property type="entry name" value="M23_peptidase"/>
    <property type="match status" value="1"/>
</dbReference>
<keyword evidence="2" id="KW-0175">Coiled coil</keyword>
<comment type="caution">
    <text evidence="4">The sequence shown here is derived from an EMBL/GenBank/DDBJ whole genome shotgun (WGS) entry which is preliminary data.</text>
</comment>
<accession>A0ABT4LGH0</accession>
<evidence type="ECO:0000313" key="5">
    <source>
        <dbReference type="Proteomes" id="UP001069802"/>
    </source>
</evidence>
<dbReference type="Pfam" id="PF01551">
    <property type="entry name" value="Peptidase_M23"/>
    <property type="match status" value="1"/>
</dbReference>
<dbReference type="SUPFAM" id="SSF51261">
    <property type="entry name" value="Duplicated hybrid motif"/>
    <property type="match status" value="1"/>
</dbReference>
<evidence type="ECO:0000256" key="2">
    <source>
        <dbReference type="SAM" id="Coils"/>
    </source>
</evidence>
<keyword evidence="5" id="KW-1185">Reference proteome</keyword>
<evidence type="ECO:0000256" key="1">
    <source>
        <dbReference type="ARBA" id="ARBA00022729"/>
    </source>
</evidence>
<evidence type="ECO:0000313" key="4">
    <source>
        <dbReference type="EMBL" id="MCZ4280195.1"/>
    </source>
</evidence>
<feature type="domain" description="M23ase beta-sheet core" evidence="3">
    <location>
        <begin position="368"/>
        <end position="462"/>
    </location>
</feature>
<dbReference type="Proteomes" id="UP001069802">
    <property type="component" value="Unassembled WGS sequence"/>
</dbReference>
<dbReference type="Gene3D" id="2.70.70.10">
    <property type="entry name" value="Glucose Permease (Domain IIA)"/>
    <property type="match status" value="1"/>
</dbReference>
<gene>
    <name evidence="4" type="ORF">O4H49_05375</name>
</gene>
<dbReference type="PANTHER" id="PTHR21666">
    <property type="entry name" value="PEPTIDASE-RELATED"/>
    <property type="match status" value="1"/>
</dbReference>
<dbReference type="InterPro" id="IPR050570">
    <property type="entry name" value="Cell_wall_metabolism_enzyme"/>
</dbReference>
<dbReference type="PANTHER" id="PTHR21666:SF289">
    <property type="entry name" value="L-ALA--D-GLU ENDOPEPTIDASE"/>
    <property type="match status" value="1"/>
</dbReference>
<evidence type="ECO:0000259" key="3">
    <source>
        <dbReference type="Pfam" id="PF01551"/>
    </source>
</evidence>
<organism evidence="4 5">
    <name type="scientific">Kiloniella laminariae</name>
    <dbReference type="NCBI Taxonomy" id="454162"/>
    <lineage>
        <taxon>Bacteria</taxon>
        <taxon>Pseudomonadati</taxon>
        <taxon>Pseudomonadota</taxon>
        <taxon>Alphaproteobacteria</taxon>
        <taxon>Rhodospirillales</taxon>
        <taxon>Kiloniellaceae</taxon>
        <taxon>Kiloniella</taxon>
    </lineage>
</organism>
<sequence>MFTSGTMLATEQRLADKDSAIEEQKIEYFSLLQQVGEYHNEFSKITKNLQENQEQLLSLLDGDHISEETAAEQVHLKSSEDERARVALARQALEDKFKQFEGDLESIAGKNLALETQAKQLRQVLETSEEERSKAALAKKMMSEKLAEVQTELERFVQKNALLEDEKQALDNSLDELNDELASLKGQLSERAELVAEQQAQMTSLLEGKRVALQEAEKVGQKLHETALYSEQLENENTELANEVDSLKNSLVEVSNIQLELVERLTERSKSSVDVIEKTVAMTGLNLETLLGSDNLETGQGGPYIPLEDNQETAELEASVALLDMQLVRWEALQDVVGKLPLTTPLDQYRVTSSFGKRRDPVTGKTSVHNGLDMAAPMKSSIYAPAPGKVVYAGWRGRYGRMVEIDHGNGIRTRYGHLRKLLVTQGQEVAHNEKIALLGNSGRSTGPHVHYEILFNGNPVDPRKFLLAGKNVFKVQ</sequence>
<dbReference type="InterPro" id="IPR011055">
    <property type="entry name" value="Dup_hybrid_motif"/>
</dbReference>